<feature type="transmembrane region" description="Helical" evidence="6">
    <location>
        <begin position="100"/>
        <end position="123"/>
    </location>
</feature>
<evidence type="ECO:0000313" key="10">
    <source>
        <dbReference type="Proteomes" id="UP000622317"/>
    </source>
</evidence>
<dbReference type="EMBL" id="JACYFG010000009">
    <property type="protein sequence ID" value="MBD5779517.1"/>
    <property type="molecule type" value="Genomic_DNA"/>
</dbReference>
<dbReference type="PANTHER" id="PTHR43124:SF3">
    <property type="entry name" value="CHLORAMPHENICOL EFFLUX PUMP RV0191"/>
    <property type="match status" value="1"/>
</dbReference>
<dbReference type="PROSITE" id="PS50850">
    <property type="entry name" value="MFS"/>
    <property type="match status" value="1"/>
</dbReference>
<keyword evidence="3 6" id="KW-0812">Transmembrane</keyword>
<name>A0A927IEX4_9BACT</name>
<dbReference type="Pfam" id="PF07690">
    <property type="entry name" value="MFS_1"/>
    <property type="match status" value="1"/>
</dbReference>
<keyword evidence="10" id="KW-1185">Reference proteome</keyword>
<feature type="domain" description="Major facilitator superfamily (MFS) profile" evidence="8">
    <location>
        <begin position="3"/>
        <end position="389"/>
    </location>
</feature>
<evidence type="ECO:0000256" key="6">
    <source>
        <dbReference type="SAM" id="Phobius"/>
    </source>
</evidence>
<reference evidence="9" key="1">
    <citation type="submission" date="2020-09" db="EMBL/GenBank/DDBJ databases">
        <title>Pelagicoccus enzymogenes sp. nov. with an EPS production, isolated from marine sediment.</title>
        <authorList>
            <person name="Feng X."/>
        </authorList>
    </citation>
    <scope>NUCLEOTIDE SEQUENCE</scope>
    <source>
        <strain evidence="9">NFK12</strain>
    </source>
</reference>
<feature type="transmembrane region" description="Helical" evidence="6">
    <location>
        <begin position="246"/>
        <end position="265"/>
    </location>
</feature>
<dbReference type="GO" id="GO:0005886">
    <property type="term" value="C:plasma membrane"/>
    <property type="evidence" value="ECO:0007669"/>
    <property type="project" value="UniProtKB-SubCell"/>
</dbReference>
<feature type="chain" id="PRO_5037588887" evidence="7">
    <location>
        <begin position="23"/>
        <end position="389"/>
    </location>
</feature>
<accession>A0A927IEX4</accession>
<evidence type="ECO:0000256" key="5">
    <source>
        <dbReference type="ARBA" id="ARBA00023136"/>
    </source>
</evidence>
<sequence>MQQIAKAAKASLLASASMTVMAGAIIAPALPGIGAAFAHFPSAATLAPLVLTVTSLGVAICSLPAGLLCDRWGRKKVLLSSLILYALAGSYGYYANNLYLLIASRFALGMAVSGVMTSSNTLIADLFEGPRRLNFLGLQFAAMALSAVLFLVAGGFLAQASWRYPFALYSLSLLVFAAVFAFIKEPPNRAAPTQPDIGEKSDLQEIPAIRVTLLYATSFSGMLLFYLIASQLPFLLKSKFELSPPLVGAIIATSNFFGAVSGFNYNRVRQWVSAPRAFSLGFGLIALAFSVVAHAESLPFFFIAMALSGLGSGMIGPNANSSLADLIPSGQRGRFFGGLTTSIFIGQFLSPLSVQHAILYHGYQGFLGAFSIAAAFALLVSLLYLVRRA</sequence>
<evidence type="ECO:0000256" key="4">
    <source>
        <dbReference type="ARBA" id="ARBA00022989"/>
    </source>
</evidence>
<dbReference type="GO" id="GO:0022857">
    <property type="term" value="F:transmembrane transporter activity"/>
    <property type="evidence" value="ECO:0007669"/>
    <property type="project" value="InterPro"/>
</dbReference>
<gene>
    <name evidence="9" type="ORF">IEN85_08425</name>
</gene>
<comment type="caution">
    <text evidence="9">The sequence shown here is derived from an EMBL/GenBank/DDBJ whole genome shotgun (WGS) entry which is preliminary data.</text>
</comment>
<keyword evidence="2" id="KW-1003">Cell membrane</keyword>
<feature type="transmembrane region" description="Helical" evidence="6">
    <location>
        <begin position="213"/>
        <end position="234"/>
    </location>
</feature>
<keyword evidence="5 6" id="KW-0472">Membrane</keyword>
<dbReference type="InterPro" id="IPR011701">
    <property type="entry name" value="MFS"/>
</dbReference>
<evidence type="ECO:0000313" key="9">
    <source>
        <dbReference type="EMBL" id="MBD5779517.1"/>
    </source>
</evidence>
<evidence type="ECO:0000259" key="8">
    <source>
        <dbReference type="PROSITE" id="PS50850"/>
    </source>
</evidence>
<protein>
    <submittedName>
        <fullName evidence="9">MFS transporter</fullName>
    </submittedName>
</protein>
<feature type="transmembrane region" description="Helical" evidence="6">
    <location>
        <begin position="12"/>
        <end position="40"/>
    </location>
</feature>
<keyword evidence="7" id="KW-0732">Signal</keyword>
<dbReference type="PANTHER" id="PTHR43124">
    <property type="entry name" value="PURINE EFFLUX PUMP PBUE"/>
    <property type="match status" value="1"/>
</dbReference>
<evidence type="ECO:0000256" key="7">
    <source>
        <dbReference type="SAM" id="SignalP"/>
    </source>
</evidence>
<feature type="transmembrane region" description="Helical" evidence="6">
    <location>
        <begin position="301"/>
        <end position="323"/>
    </location>
</feature>
<dbReference type="CDD" id="cd17473">
    <property type="entry name" value="MFS_arabinose_efflux_permease_like"/>
    <property type="match status" value="1"/>
</dbReference>
<dbReference type="InterPro" id="IPR050189">
    <property type="entry name" value="MFS_Efflux_Transporters"/>
</dbReference>
<evidence type="ECO:0000256" key="3">
    <source>
        <dbReference type="ARBA" id="ARBA00022692"/>
    </source>
</evidence>
<dbReference type="InterPro" id="IPR036259">
    <property type="entry name" value="MFS_trans_sf"/>
</dbReference>
<feature type="transmembrane region" description="Helical" evidence="6">
    <location>
        <begin position="277"/>
        <end position="295"/>
    </location>
</feature>
<dbReference type="RefSeq" id="WP_191616657.1">
    <property type="nucleotide sequence ID" value="NZ_JACYFG010000009.1"/>
</dbReference>
<evidence type="ECO:0000256" key="1">
    <source>
        <dbReference type="ARBA" id="ARBA00004651"/>
    </source>
</evidence>
<dbReference type="Proteomes" id="UP000622317">
    <property type="component" value="Unassembled WGS sequence"/>
</dbReference>
<feature type="transmembrane region" description="Helical" evidence="6">
    <location>
        <begin position="77"/>
        <end position="94"/>
    </location>
</feature>
<dbReference type="SUPFAM" id="SSF103473">
    <property type="entry name" value="MFS general substrate transporter"/>
    <property type="match status" value="1"/>
</dbReference>
<dbReference type="Gene3D" id="1.20.1250.20">
    <property type="entry name" value="MFS general substrate transporter like domains"/>
    <property type="match status" value="1"/>
</dbReference>
<dbReference type="InterPro" id="IPR020846">
    <property type="entry name" value="MFS_dom"/>
</dbReference>
<comment type="subcellular location">
    <subcellularLocation>
        <location evidence="1">Cell membrane</location>
        <topology evidence="1">Multi-pass membrane protein</topology>
    </subcellularLocation>
</comment>
<keyword evidence="4 6" id="KW-1133">Transmembrane helix</keyword>
<feature type="transmembrane region" description="Helical" evidence="6">
    <location>
        <begin position="335"/>
        <end position="354"/>
    </location>
</feature>
<feature type="transmembrane region" description="Helical" evidence="6">
    <location>
        <begin position="366"/>
        <end position="386"/>
    </location>
</feature>
<feature type="transmembrane region" description="Helical" evidence="6">
    <location>
        <begin position="135"/>
        <end position="158"/>
    </location>
</feature>
<feature type="transmembrane region" description="Helical" evidence="6">
    <location>
        <begin position="46"/>
        <end position="65"/>
    </location>
</feature>
<evidence type="ECO:0000256" key="2">
    <source>
        <dbReference type="ARBA" id="ARBA00022475"/>
    </source>
</evidence>
<proteinExistence type="predicted"/>
<feature type="transmembrane region" description="Helical" evidence="6">
    <location>
        <begin position="164"/>
        <end position="183"/>
    </location>
</feature>
<organism evidence="9 10">
    <name type="scientific">Pelagicoccus enzymogenes</name>
    <dbReference type="NCBI Taxonomy" id="2773457"/>
    <lineage>
        <taxon>Bacteria</taxon>
        <taxon>Pseudomonadati</taxon>
        <taxon>Verrucomicrobiota</taxon>
        <taxon>Opitutia</taxon>
        <taxon>Puniceicoccales</taxon>
        <taxon>Pelagicoccaceae</taxon>
        <taxon>Pelagicoccus</taxon>
    </lineage>
</organism>
<dbReference type="AlphaFoldDB" id="A0A927IEX4"/>
<feature type="signal peptide" evidence="7">
    <location>
        <begin position="1"/>
        <end position="22"/>
    </location>
</feature>